<evidence type="ECO:0000313" key="1">
    <source>
        <dbReference type="EMBL" id="KAA6357562.1"/>
    </source>
</evidence>
<dbReference type="Gene3D" id="1.25.10.10">
    <property type="entry name" value="Leucine-rich Repeat Variant"/>
    <property type="match status" value="1"/>
</dbReference>
<comment type="caution">
    <text evidence="1">The sequence shown here is derived from an EMBL/GenBank/DDBJ whole genome shotgun (WGS) entry which is preliminary data.</text>
</comment>
<gene>
    <name evidence="1" type="ORF">EZS28_046911</name>
</gene>
<dbReference type="EMBL" id="SNRW01031231">
    <property type="protein sequence ID" value="KAA6357562.1"/>
    <property type="molecule type" value="Genomic_DNA"/>
</dbReference>
<organism evidence="1 2">
    <name type="scientific">Streblomastix strix</name>
    <dbReference type="NCBI Taxonomy" id="222440"/>
    <lineage>
        <taxon>Eukaryota</taxon>
        <taxon>Metamonada</taxon>
        <taxon>Preaxostyla</taxon>
        <taxon>Oxymonadida</taxon>
        <taxon>Streblomastigidae</taxon>
        <taxon>Streblomastix</taxon>
    </lineage>
</organism>
<protein>
    <submittedName>
        <fullName evidence="1">Uncharacterized protein</fullName>
    </submittedName>
</protein>
<accession>A0A5J4TI73</accession>
<evidence type="ECO:0000313" key="2">
    <source>
        <dbReference type="Proteomes" id="UP000324800"/>
    </source>
</evidence>
<sequence>MTQPNIQQQKYTQYIADLRSKITASNVDDRIEVAYAGFIELSDILKWTFDQNKEVARDIQLGVCEITTIILGNNPDAIEIALETRIVKELMQLLGTVLPLEEVTFSNLDSVLSLAQFGTVQQRHQLFELGLPQAIIRNLKSQDSNVTEKTAGTIYKVVSGPWYQFGFKCLHPQYE</sequence>
<dbReference type="InterPro" id="IPR011989">
    <property type="entry name" value="ARM-like"/>
</dbReference>
<dbReference type="AlphaFoldDB" id="A0A5J4TI73"/>
<reference evidence="1 2" key="1">
    <citation type="submission" date="2019-03" db="EMBL/GenBank/DDBJ databases">
        <title>Single cell metagenomics reveals metabolic interactions within the superorganism composed of flagellate Streblomastix strix and complex community of Bacteroidetes bacteria on its surface.</title>
        <authorList>
            <person name="Treitli S.C."/>
            <person name="Kolisko M."/>
            <person name="Husnik F."/>
            <person name="Keeling P."/>
            <person name="Hampl V."/>
        </authorList>
    </citation>
    <scope>NUCLEOTIDE SEQUENCE [LARGE SCALE GENOMIC DNA]</scope>
    <source>
        <strain evidence="1">ST1C</strain>
    </source>
</reference>
<dbReference type="InterPro" id="IPR016024">
    <property type="entry name" value="ARM-type_fold"/>
</dbReference>
<dbReference type="SUPFAM" id="SSF48371">
    <property type="entry name" value="ARM repeat"/>
    <property type="match status" value="1"/>
</dbReference>
<name>A0A5J4TI73_9EUKA</name>
<dbReference type="Proteomes" id="UP000324800">
    <property type="component" value="Unassembled WGS sequence"/>
</dbReference>
<proteinExistence type="predicted"/>
<feature type="non-terminal residue" evidence="1">
    <location>
        <position position="175"/>
    </location>
</feature>